<evidence type="ECO:0000256" key="1">
    <source>
        <dbReference type="ARBA" id="ARBA00009075"/>
    </source>
</evidence>
<dbReference type="Proteomes" id="UP000028681">
    <property type="component" value="Chromosome"/>
</dbReference>
<dbReference type="Gene3D" id="2.40.160.10">
    <property type="entry name" value="Porin"/>
    <property type="match status" value="1"/>
</dbReference>
<name>A0A076LLU7_9GAMM</name>
<dbReference type="EMBL" id="CP006664">
    <property type="protein sequence ID" value="AIJ07712.1"/>
    <property type="molecule type" value="Genomic_DNA"/>
</dbReference>
<dbReference type="HOGENOM" id="CLU_055413_0_0_6"/>
<dbReference type="Pfam" id="PF03573">
    <property type="entry name" value="OprD"/>
    <property type="match status" value="1"/>
</dbReference>
<evidence type="ECO:0000256" key="2">
    <source>
        <dbReference type="ARBA" id="ARBA00022448"/>
    </source>
</evidence>
<protein>
    <submittedName>
        <fullName evidence="4">Glucuronide transport facilitator UidC</fullName>
    </submittedName>
</protein>
<gene>
    <name evidence="4" type="primary">uidC</name>
    <name evidence="4" type="ORF">ETEE_1255</name>
</gene>
<dbReference type="KEGG" id="ete:ETEE_1255"/>
<organism evidence="4 5">
    <name type="scientific">Edwardsiella anguillarum ET080813</name>
    <dbReference type="NCBI Taxonomy" id="667120"/>
    <lineage>
        <taxon>Bacteria</taxon>
        <taxon>Pseudomonadati</taxon>
        <taxon>Pseudomonadota</taxon>
        <taxon>Gammaproteobacteria</taxon>
        <taxon>Enterobacterales</taxon>
        <taxon>Hafniaceae</taxon>
        <taxon>Edwardsiella</taxon>
    </lineage>
</organism>
<comment type="similarity">
    <text evidence="1">Belongs to the outer membrane porin (Opr) (TC 1.B.25) family.</text>
</comment>
<proteinExistence type="inferred from homology"/>
<reference evidence="4 5" key="1">
    <citation type="journal article" date="2012" name="PLoS ONE">
        <title>Edwardsiella comparative phylogenomics reveal the new intra/inter-species taxonomic relationships, virulence evolution and niche adaptation mechanisms.</title>
        <authorList>
            <person name="Yang M."/>
            <person name="Lv Y."/>
            <person name="Xiao J."/>
            <person name="Wu H."/>
            <person name="Zheng H."/>
            <person name="Liu Q."/>
            <person name="Zhang Y."/>
            <person name="Wang Q."/>
        </authorList>
    </citation>
    <scope>NUCLEOTIDE SEQUENCE [LARGE SCALE GENOMIC DNA]</scope>
    <source>
        <strain evidence="5">080813</strain>
    </source>
</reference>
<accession>A0A076LLU7</accession>
<keyword evidence="2" id="KW-0813">Transport</keyword>
<dbReference type="InterPro" id="IPR023614">
    <property type="entry name" value="Porin_dom_sf"/>
</dbReference>
<keyword evidence="3" id="KW-0732">Signal</keyword>
<sequence>MPLYIIFHRDIKMKIKIICLGLLGAVMTSSLGYAAALQDEEDYIRLRLRNDLRRADKPSAGDGRDVYAWVQGVMLDANSHYYHDIIGIEGGAYYVYKLGTRASASSRFYLDGHDSFGYALGAIKVKLGEYGKLKIGRFGTDALYGSLPYSVPMIDGASNRTLPVVSEGAMGQFALTDRLDLWMLYRQRVFTAFDADKGIRYEGVFNPQTGEYDVHRPLGAVAAVYRDDNSQFGTGVSYQSDVALQASSTLKYTQTLQNDTALQYDAILYYASLDGMSRRAGKPNESIIASASAAWKVGRWGVSAAFEKVTHNLGYAVNTDIGYPFSLSMDRNHEGMWSYQVGLSYSPLPNISLMLAPIYTDGWESSEKRVRVQGIGLLGGVSGRIPSGPLAGLTAFIAADRTREKRPGSHLGDRLNYWDIKGGIQYDFVLK</sequence>
<dbReference type="NCBIfam" id="NF008479">
    <property type="entry name" value="PRK11379.1"/>
    <property type="match status" value="1"/>
</dbReference>
<evidence type="ECO:0000313" key="5">
    <source>
        <dbReference type="Proteomes" id="UP000028681"/>
    </source>
</evidence>
<evidence type="ECO:0000313" key="4">
    <source>
        <dbReference type="EMBL" id="AIJ07712.1"/>
    </source>
</evidence>
<evidence type="ECO:0000256" key="3">
    <source>
        <dbReference type="ARBA" id="ARBA00022729"/>
    </source>
</evidence>
<dbReference type="AlphaFoldDB" id="A0A076LLU7"/>
<dbReference type="GO" id="GO:0016020">
    <property type="term" value="C:membrane"/>
    <property type="evidence" value="ECO:0007669"/>
    <property type="project" value="InterPro"/>
</dbReference>
<dbReference type="InterPro" id="IPR005318">
    <property type="entry name" value="OM_porin_bac"/>
</dbReference>